<sequence>MSNEPSFHESEPSDDEHDSHPTEAATRKRSSRACDQCRKTKSKCERFEGENEQCKSCALAGVGKSRVFLLRKRYVVDVHFSLLSLSLHLPWAELQTWPAKRLHPRDRTTMASSRIHELAKDILTRVDSGPFGPTGRLNHSVAVTKEDFFASILNSTDSQTARDPSRPRRQSRVSREIVSSNNSALVSPTLEWQDRLSSRYATTGSTLANGYGSDLSRISRSSSDLSSRVAGPSLSQRRRLEGDASSKPDWDLYLRMGILSMFTDSDDDRESEDSSTMFGQLSLDENKEVRHHGKASGLSLLYQNDRTDDRKLGGIWNMPMARVWPPAANQFIPEENVDVNMPPLDVQRHLLELYFVYVHPVFPAVHKSMFLMEFDSTYSENGAQGKAPRPDRLHISNLLLLSMFAIAARYSDESSPSPAGTIWEAGLTYMVQARELLNRVYHYSRPSTCQALLLLGLRETALGSTEHGWLYVGMAIRMAYDLGLHRDADKWQVSGGNLFSPMELQARKQIWWACTRADKYTSVWMGRPPVISETNYDAPLPEVDSDEPWQPHPIDTAAVDYAPVPGHIMECFRASSTLSIIAGMILEQIYSIRPTTHSAKRAALADLEGRLDRWYAELPECLAYDTASKRYVPPPHILQLHMTYWNIVMLLHRAFIPKWKPERYEDFIYRELDRISTRESDAGALKSFDICQSAAGRITAIVVAYQQTFGLRRAAIILTQHMFAAGLMHVITLTFRPSNVQASVSLSQTLSALKEMEVIWPSAHRSWDLLHGAKIQVDSGLLSYFANPSERSNKRPADEAFGKEKSSNILQREAFEELERSNPATPAVPGQGAGNRILAHMLGIDIPGIEPSTSYLPGYEWWPRTGQRPPQGQGQGQGQGQQQQQQQQQQPSPGQSSQQVTTTPSQALSTPSPHSSSHSSPPAALPIPFTFDQTQQGLWMGGMMNNAPQGFGLNYVNASASSSQPPSS</sequence>
<dbReference type="InterPro" id="IPR001138">
    <property type="entry name" value="Zn2Cys6_DnaBD"/>
</dbReference>
<feature type="compositionally biased region" description="Low complexity" evidence="8">
    <location>
        <begin position="213"/>
        <end position="228"/>
    </location>
</feature>
<keyword evidence="6" id="KW-0804">Transcription</keyword>
<dbReference type="GO" id="GO:0003677">
    <property type="term" value="F:DNA binding"/>
    <property type="evidence" value="ECO:0007669"/>
    <property type="project" value="UniProtKB-KW"/>
</dbReference>
<feature type="region of interest" description="Disordered" evidence="8">
    <location>
        <begin position="789"/>
        <end position="808"/>
    </location>
</feature>
<dbReference type="GO" id="GO:0005634">
    <property type="term" value="C:nucleus"/>
    <property type="evidence" value="ECO:0007669"/>
    <property type="project" value="UniProtKB-SubCell"/>
</dbReference>
<dbReference type="SUPFAM" id="SSF57701">
    <property type="entry name" value="Zn2/Cys6 DNA-binding domain"/>
    <property type="match status" value="1"/>
</dbReference>
<dbReference type="PANTHER" id="PTHR31313:SF78">
    <property type="entry name" value="TRANSCRIPTION FACTOR DOMAIN-CONTAINING PROTEIN"/>
    <property type="match status" value="1"/>
</dbReference>
<reference evidence="10 11" key="1">
    <citation type="submission" date="2019-02" db="EMBL/GenBank/DDBJ databases">
        <title>Genome sequencing of the rare red list fungi Bondarzewia mesenterica.</title>
        <authorList>
            <person name="Buettner E."/>
            <person name="Kellner H."/>
        </authorList>
    </citation>
    <scope>NUCLEOTIDE SEQUENCE [LARGE SCALE GENOMIC DNA]</scope>
    <source>
        <strain evidence="10 11">DSM 108281</strain>
    </source>
</reference>
<evidence type="ECO:0000256" key="1">
    <source>
        <dbReference type="ARBA" id="ARBA00004123"/>
    </source>
</evidence>
<keyword evidence="11" id="KW-1185">Reference proteome</keyword>
<protein>
    <recommendedName>
        <fullName evidence="9">Xylanolytic transcriptional activator regulatory domain-containing protein</fullName>
    </recommendedName>
</protein>
<keyword evidence="4" id="KW-0805">Transcription regulation</keyword>
<dbReference type="SMART" id="SM00906">
    <property type="entry name" value="Fungal_trans"/>
    <property type="match status" value="1"/>
</dbReference>
<feature type="compositionally biased region" description="Low complexity" evidence="8">
    <location>
        <begin position="863"/>
        <end position="872"/>
    </location>
</feature>
<feature type="region of interest" description="Disordered" evidence="8">
    <location>
        <begin position="211"/>
        <end position="244"/>
    </location>
</feature>
<feature type="region of interest" description="Disordered" evidence="8">
    <location>
        <begin position="1"/>
        <end position="34"/>
    </location>
</feature>
<proteinExistence type="predicted"/>
<evidence type="ECO:0000313" key="11">
    <source>
        <dbReference type="Proteomes" id="UP000310158"/>
    </source>
</evidence>
<dbReference type="GO" id="GO:0008270">
    <property type="term" value="F:zinc ion binding"/>
    <property type="evidence" value="ECO:0007669"/>
    <property type="project" value="InterPro"/>
</dbReference>
<feature type="compositionally biased region" description="Basic and acidic residues" evidence="8">
    <location>
        <begin position="791"/>
        <end position="806"/>
    </location>
</feature>
<feature type="compositionally biased region" description="Basic and acidic residues" evidence="8">
    <location>
        <begin position="1"/>
        <end position="21"/>
    </location>
</feature>
<dbReference type="InterPro" id="IPR007219">
    <property type="entry name" value="XnlR_reg_dom"/>
</dbReference>
<dbReference type="GO" id="GO:0000981">
    <property type="term" value="F:DNA-binding transcription factor activity, RNA polymerase II-specific"/>
    <property type="evidence" value="ECO:0007669"/>
    <property type="project" value="InterPro"/>
</dbReference>
<organism evidence="10 11">
    <name type="scientific">Bondarzewia mesenterica</name>
    <dbReference type="NCBI Taxonomy" id="1095465"/>
    <lineage>
        <taxon>Eukaryota</taxon>
        <taxon>Fungi</taxon>
        <taxon>Dikarya</taxon>
        <taxon>Basidiomycota</taxon>
        <taxon>Agaricomycotina</taxon>
        <taxon>Agaricomycetes</taxon>
        <taxon>Russulales</taxon>
        <taxon>Bondarzewiaceae</taxon>
        <taxon>Bondarzewia</taxon>
    </lineage>
</organism>
<feature type="region of interest" description="Disordered" evidence="8">
    <location>
        <begin position="156"/>
        <end position="180"/>
    </location>
</feature>
<evidence type="ECO:0000256" key="7">
    <source>
        <dbReference type="ARBA" id="ARBA00023242"/>
    </source>
</evidence>
<keyword evidence="2" id="KW-0479">Metal-binding</keyword>
<comment type="subcellular location">
    <subcellularLocation>
        <location evidence="1">Nucleus</location>
    </subcellularLocation>
</comment>
<dbReference type="InterPro" id="IPR051615">
    <property type="entry name" value="Transcr_Regulatory_Elem"/>
</dbReference>
<evidence type="ECO:0000256" key="3">
    <source>
        <dbReference type="ARBA" id="ARBA00022833"/>
    </source>
</evidence>
<dbReference type="InterPro" id="IPR036864">
    <property type="entry name" value="Zn2-C6_fun-type_DNA-bd_sf"/>
</dbReference>
<evidence type="ECO:0000256" key="8">
    <source>
        <dbReference type="SAM" id="MobiDB-lite"/>
    </source>
</evidence>
<dbReference type="CDD" id="cd12148">
    <property type="entry name" value="fungal_TF_MHR"/>
    <property type="match status" value="1"/>
</dbReference>
<feature type="domain" description="Xylanolytic transcriptional activator regulatory" evidence="9">
    <location>
        <begin position="468"/>
        <end position="547"/>
    </location>
</feature>
<dbReference type="PANTHER" id="PTHR31313">
    <property type="entry name" value="TY1 ENHANCER ACTIVATOR"/>
    <property type="match status" value="1"/>
</dbReference>
<evidence type="ECO:0000313" key="10">
    <source>
        <dbReference type="EMBL" id="THH18408.1"/>
    </source>
</evidence>
<gene>
    <name evidence="10" type="ORF">EW146_g2572</name>
</gene>
<accession>A0A4S4M238</accession>
<evidence type="ECO:0000256" key="2">
    <source>
        <dbReference type="ARBA" id="ARBA00022723"/>
    </source>
</evidence>
<evidence type="ECO:0000256" key="6">
    <source>
        <dbReference type="ARBA" id="ARBA00023163"/>
    </source>
</evidence>
<feature type="region of interest" description="Disordered" evidence="8">
    <location>
        <begin position="860"/>
        <end position="928"/>
    </location>
</feature>
<keyword evidence="7" id="KW-0539">Nucleus</keyword>
<comment type="caution">
    <text evidence="10">The sequence shown here is derived from an EMBL/GenBank/DDBJ whole genome shotgun (WGS) entry which is preliminary data.</text>
</comment>
<keyword evidence="5" id="KW-0238">DNA-binding</keyword>
<dbReference type="Pfam" id="PF04082">
    <property type="entry name" value="Fungal_trans"/>
    <property type="match status" value="1"/>
</dbReference>
<evidence type="ECO:0000259" key="9">
    <source>
        <dbReference type="SMART" id="SM00906"/>
    </source>
</evidence>
<dbReference type="Gene3D" id="4.10.240.10">
    <property type="entry name" value="Zn(2)-C6 fungal-type DNA-binding domain"/>
    <property type="match status" value="1"/>
</dbReference>
<keyword evidence="3" id="KW-0862">Zinc</keyword>
<dbReference type="AlphaFoldDB" id="A0A4S4M238"/>
<dbReference type="Proteomes" id="UP000310158">
    <property type="component" value="Unassembled WGS sequence"/>
</dbReference>
<dbReference type="OrthoDB" id="2123952at2759"/>
<dbReference type="GO" id="GO:0006351">
    <property type="term" value="P:DNA-templated transcription"/>
    <property type="evidence" value="ECO:0007669"/>
    <property type="project" value="InterPro"/>
</dbReference>
<name>A0A4S4M238_9AGAM</name>
<evidence type="ECO:0000256" key="5">
    <source>
        <dbReference type="ARBA" id="ARBA00023125"/>
    </source>
</evidence>
<dbReference type="CDD" id="cd00067">
    <property type="entry name" value="GAL4"/>
    <property type="match status" value="1"/>
</dbReference>
<dbReference type="EMBL" id="SGPL01000076">
    <property type="protein sequence ID" value="THH18408.1"/>
    <property type="molecule type" value="Genomic_DNA"/>
</dbReference>
<evidence type="ECO:0000256" key="4">
    <source>
        <dbReference type="ARBA" id="ARBA00023015"/>
    </source>
</evidence>
<feature type="compositionally biased region" description="Low complexity" evidence="8">
    <location>
        <begin position="880"/>
        <end position="922"/>
    </location>
</feature>